<dbReference type="GO" id="GO:0015293">
    <property type="term" value="F:symporter activity"/>
    <property type="evidence" value="ECO:0007669"/>
    <property type="project" value="UniProtKB-KW"/>
</dbReference>
<dbReference type="SUPFAM" id="SSF118215">
    <property type="entry name" value="Proton glutamate symport protein"/>
    <property type="match status" value="1"/>
</dbReference>
<feature type="transmembrane region" description="Helical" evidence="9">
    <location>
        <begin position="206"/>
        <end position="232"/>
    </location>
</feature>
<evidence type="ECO:0000256" key="7">
    <source>
        <dbReference type="ARBA" id="ARBA00023136"/>
    </source>
</evidence>
<keyword evidence="6 9" id="KW-1133">Transmembrane helix</keyword>
<evidence type="ECO:0000256" key="9">
    <source>
        <dbReference type="SAM" id="Phobius"/>
    </source>
</evidence>
<evidence type="ECO:0000256" key="4">
    <source>
        <dbReference type="ARBA" id="ARBA00022692"/>
    </source>
</evidence>
<feature type="transmembrane region" description="Helical" evidence="9">
    <location>
        <begin position="32"/>
        <end position="58"/>
    </location>
</feature>
<dbReference type="Pfam" id="PF00375">
    <property type="entry name" value="SDF"/>
    <property type="match status" value="1"/>
</dbReference>
<keyword evidence="7 9" id="KW-0472">Membrane</keyword>
<evidence type="ECO:0000256" key="1">
    <source>
        <dbReference type="ARBA" id="ARBA00004651"/>
    </source>
</evidence>
<dbReference type="InterPro" id="IPR036458">
    <property type="entry name" value="Na:dicarbo_symporter_sf"/>
</dbReference>
<evidence type="ECO:0000256" key="6">
    <source>
        <dbReference type="ARBA" id="ARBA00022989"/>
    </source>
</evidence>
<dbReference type="Gene3D" id="1.10.3860.10">
    <property type="entry name" value="Sodium:dicarboxylate symporter"/>
    <property type="match status" value="1"/>
</dbReference>
<proteinExistence type="predicted"/>
<keyword evidence="2" id="KW-0813">Transport</keyword>
<dbReference type="PANTHER" id="PTHR11958">
    <property type="entry name" value="SODIUM/DICARBOXYLATE SYMPORTER-RELATED"/>
    <property type="match status" value="1"/>
</dbReference>
<dbReference type="InterPro" id="IPR018107">
    <property type="entry name" value="Na-dicarboxylate_symporter_CS"/>
</dbReference>
<feature type="transmembrane region" description="Helical" evidence="9">
    <location>
        <begin position="179"/>
        <end position="200"/>
    </location>
</feature>
<dbReference type="PROSITE" id="PS00714">
    <property type="entry name" value="NA_DICARBOXYL_SYMP_2"/>
    <property type="match status" value="1"/>
</dbReference>
<sequence length="403" mass="41989">MHLSTKILIGLALGVLVGLLGGPDILPFAKDWIAPFGTLFINMIKMIIVPVVLASLIVGASSIGDMKKLGRVGARTMVYYLFTTAIAVSLGLFLATVMNPGEGLSIPTNAEVKSKVAPPISSVLVNMVPTNPVQAMANADMLQIIVFALFIGIGITLVGQRAKPVESFFDGLAEVSYKIVGIIMEFAPFGVFALIVPVVAANGPKVLIPLATVILAVYIGCILHALIVYGTAVSVLGRMSPVKFFKGVFPASLIAFSTCSSSATLPVNMKCCQENLGVSKEISSFVLPLGATINMDGTALYQGVCALFIAQVYGIDLTMGQMMIIVLTGTLGSIGTAGVPGAGLIMLTLVLQSVGLPLEGVALIAGIDRVLDMIRTSVNVTGDASATVVIQAAEDRYLDSIKK</sequence>
<evidence type="ECO:0000256" key="5">
    <source>
        <dbReference type="ARBA" id="ARBA00022847"/>
    </source>
</evidence>
<gene>
    <name evidence="10" type="primary">gltP_5</name>
    <name evidence="10" type="ORF">SDC9_14774</name>
</gene>
<dbReference type="InterPro" id="IPR050746">
    <property type="entry name" value="DAACS"/>
</dbReference>
<keyword evidence="4 9" id="KW-0812">Transmembrane</keyword>
<organism evidence="10">
    <name type="scientific">bioreactor metagenome</name>
    <dbReference type="NCBI Taxonomy" id="1076179"/>
    <lineage>
        <taxon>unclassified sequences</taxon>
        <taxon>metagenomes</taxon>
        <taxon>ecological metagenomes</taxon>
    </lineage>
</organism>
<name>A0A644TTM6_9ZZZZ</name>
<evidence type="ECO:0000313" key="10">
    <source>
        <dbReference type="EMBL" id="MPL69041.1"/>
    </source>
</evidence>
<accession>A0A644TTM6</accession>
<dbReference type="GO" id="GO:0005886">
    <property type="term" value="C:plasma membrane"/>
    <property type="evidence" value="ECO:0007669"/>
    <property type="project" value="UniProtKB-SubCell"/>
</dbReference>
<feature type="transmembrane region" description="Helical" evidence="9">
    <location>
        <begin position="345"/>
        <end position="367"/>
    </location>
</feature>
<comment type="subcellular location">
    <subcellularLocation>
        <location evidence="1">Cell membrane</location>
        <topology evidence="1">Multi-pass membrane protein</topology>
    </subcellularLocation>
</comment>
<dbReference type="GO" id="GO:1902475">
    <property type="term" value="P:L-alpha-amino acid transmembrane transport"/>
    <property type="evidence" value="ECO:0007669"/>
    <property type="project" value="UniProtKB-ARBA"/>
</dbReference>
<comment type="caution">
    <text evidence="10">The sequence shown here is derived from an EMBL/GenBank/DDBJ whole genome shotgun (WGS) entry which is preliminary data.</text>
</comment>
<dbReference type="PRINTS" id="PR00173">
    <property type="entry name" value="EDTRNSPORT"/>
</dbReference>
<dbReference type="GO" id="GO:0006835">
    <property type="term" value="P:dicarboxylic acid transport"/>
    <property type="evidence" value="ECO:0007669"/>
    <property type="project" value="UniProtKB-ARBA"/>
</dbReference>
<keyword evidence="3" id="KW-1003">Cell membrane</keyword>
<feature type="transmembrane region" description="Helical" evidence="9">
    <location>
        <begin position="78"/>
        <end position="98"/>
    </location>
</feature>
<dbReference type="FunFam" id="1.10.3860.10:FF:000001">
    <property type="entry name" value="C4-dicarboxylate transport protein"/>
    <property type="match status" value="1"/>
</dbReference>
<evidence type="ECO:0000256" key="3">
    <source>
        <dbReference type="ARBA" id="ARBA00022475"/>
    </source>
</evidence>
<keyword evidence="5" id="KW-0769">Symport</keyword>
<evidence type="ECO:0000256" key="8">
    <source>
        <dbReference type="ARBA" id="ARBA00023180"/>
    </source>
</evidence>
<dbReference type="InterPro" id="IPR001991">
    <property type="entry name" value="Na-dicarboxylate_symporter"/>
</dbReference>
<reference evidence="10" key="1">
    <citation type="submission" date="2019-08" db="EMBL/GenBank/DDBJ databases">
        <authorList>
            <person name="Kucharzyk K."/>
            <person name="Murdoch R.W."/>
            <person name="Higgins S."/>
            <person name="Loffler F."/>
        </authorList>
    </citation>
    <scope>NUCLEOTIDE SEQUENCE</scope>
</reference>
<feature type="transmembrane region" description="Helical" evidence="9">
    <location>
        <begin position="7"/>
        <end position="26"/>
    </location>
</feature>
<keyword evidence="8" id="KW-0325">Glycoprotein</keyword>
<dbReference type="EMBL" id="VSSQ01000044">
    <property type="protein sequence ID" value="MPL69041.1"/>
    <property type="molecule type" value="Genomic_DNA"/>
</dbReference>
<dbReference type="PANTHER" id="PTHR11958:SF63">
    <property type="entry name" value="AMINO ACID TRANSPORTER"/>
    <property type="match status" value="1"/>
</dbReference>
<evidence type="ECO:0000256" key="2">
    <source>
        <dbReference type="ARBA" id="ARBA00022448"/>
    </source>
</evidence>
<dbReference type="AlphaFoldDB" id="A0A644TTM6"/>
<protein>
    <submittedName>
        <fullName evidence="10">Proton/glutamate-aspartate symporter</fullName>
    </submittedName>
</protein>
<feature type="transmembrane region" description="Helical" evidence="9">
    <location>
        <begin position="141"/>
        <end position="158"/>
    </location>
</feature>